<feature type="region of interest" description="Disordered" evidence="11">
    <location>
        <begin position="1"/>
        <end position="33"/>
    </location>
</feature>
<organism evidence="14 15">
    <name type="scientific">Myodes glareolus</name>
    <name type="common">Bank vole</name>
    <name type="synonym">Clethrionomys glareolus</name>
    <dbReference type="NCBI Taxonomy" id="447135"/>
    <lineage>
        <taxon>Eukaryota</taxon>
        <taxon>Metazoa</taxon>
        <taxon>Chordata</taxon>
        <taxon>Craniata</taxon>
        <taxon>Vertebrata</taxon>
        <taxon>Euteleostomi</taxon>
        <taxon>Mammalia</taxon>
        <taxon>Eutheria</taxon>
        <taxon>Euarchontoglires</taxon>
        <taxon>Glires</taxon>
        <taxon>Rodentia</taxon>
        <taxon>Myomorpha</taxon>
        <taxon>Muroidea</taxon>
        <taxon>Cricetidae</taxon>
        <taxon>Arvicolinae</taxon>
        <taxon>Myodes</taxon>
    </lineage>
</organism>
<evidence type="ECO:0000256" key="7">
    <source>
        <dbReference type="ARBA" id="ARBA00022889"/>
    </source>
</evidence>
<dbReference type="FunFam" id="2.60.40.60:FF:000031">
    <property type="entry name" value="Cadherin 3"/>
    <property type="match status" value="1"/>
</dbReference>
<dbReference type="Proteomes" id="UP001488838">
    <property type="component" value="Unassembled WGS sequence"/>
</dbReference>
<dbReference type="PANTHER" id="PTHR24027">
    <property type="entry name" value="CADHERIN-23"/>
    <property type="match status" value="1"/>
</dbReference>
<evidence type="ECO:0000256" key="6">
    <source>
        <dbReference type="ARBA" id="ARBA00022837"/>
    </source>
</evidence>
<dbReference type="SUPFAM" id="SSF49313">
    <property type="entry name" value="Cadherin-like"/>
    <property type="match status" value="4"/>
</dbReference>
<evidence type="ECO:0000256" key="2">
    <source>
        <dbReference type="ARBA" id="ARBA00022475"/>
    </source>
</evidence>
<dbReference type="GO" id="GO:0016339">
    <property type="term" value="P:calcium-dependent cell-cell adhesion via plasma membrane cell adhesion molecules"/>
    <property type="evidence" value="ECO:0007669"/>
    <property type="project" value="TreeGrafter"/>
</dbReference>
<dbReference type="GO" id="GO:0044331">
    <property type="term" value="P:cell-cell adhesion mediated by cadherin"/>
    <property type="evidence" value="ECO:0007669"/>
    <property type="project" value="TreeGrafter"/>
</dbReference>
<evidence type="ECO:0000256" key="12">
    <source>
        <dbReference type="SAM" id="Phobius"/>
    </source>
</evidence>
<keyword evidence="8 12" id="KW-0472">Membrane</keyword>
<evidence type="ECO:0000313" key="15">
    <source>
        <dbReference type="Proteomes" id="UP001488838"/>
    </source>
</evidence>
<dbReference type="GO" id="GO:0007043">
    <property type="term" value="P:cell-cell junction assembly"/>
    <property type="evidence" value="ECO:0007669"/>
    <property type="project" value="TreeGrafter"/>
</dbReference>
<accession>A0AAW0II98</accession>
<comment type="caution">
    <text evidence="14">The sequence shown here is derived from an EMBL/GenBank/DDBJ whole genome shotgun (WGS) entry which is preliminary data.</text>
</comment>
<dbReference type="InterPro" id="IPR020894">
    <property type="entry name" value="Cadherin_CS"/>
</dbReference>
<dbReference type="PRINTS" id="PR00205">
    <property type="entry name" value="CADHERIN"/>
</dbReference>
<dbReference type="PANTHER" id="PTHR24027:SF78">
    <property type="entry name" value="CADHERIN-LIKE PROTEIN 26"/>
    <property type="match status" value="1"/>
</dbReference>
<dbReference type="GO" id="GO:0008013">
    <property type="term" value="F:beta-catenin binding"/>
    <property type="evidence" value="ECO:0007669"/>
    <property type="project" value="TreeGrafter"/>
</dbReference>
<dbReference type="GO" id="GO:0045296">
    <property type="term" value="F:cadherin binding"/>
    <property type="evidence" value="ECO:0007669"/>
    <property type="project" value="TreeGrafter"/>
</dbReference>
<proteinExistence type="predicted"/>
<gene>
    <name evidence="14" type="ORF">U0070_000561</name>
</gene>
<keyword evidence="12" id="KW-1133">Transmembrane helix</keyword>
<evidence type="ECO:0000256" key="4">
    <source>
        <dbReference type="ARBA" id="ARBA00022729"/>
    </source>
</evidence>
<keyword evidence="3" id="KW-0479">Metal-binding</keyword>
<dbReference type="InterPro" id="IPR002126">
    <property type="entry name" value="Cadherin-like_dom"/>
</dbReference>
<keyword evidence="6 10" id="KW-0106">Calcium</keyword>
<evidence type="ECO:0000256" key="10">
    <source>
        <dbReference type="PROSITE-ProRule" id="PRU00043"/>
    </source>
</evidence>
<dbReference type="GO" id="GO:0007156">
    <property type="term" value="P:homophilic cell adhesion via plasma membrane adhesion molecules"/>
    <property type="evidence" value="ECO:0007669"/>
    <property type="project" value="InterPro"/>
</dbReference>
<dbReference type="SMART" id="SM00112">
    <property type="entry name" value="CA"/>
    <property type="match status" value="3"/>
</dbReference>
<dbReference type="InterPro" id="IPR039808">
    <property type="entry name" value="Cadherin"/>
</dbReference>
<protein>
    <recommendedName>
        <fullName evidence="13">Cadherin domain-containing protein</fullName>
    </recommendedName>
</protein>
<dbReference type="GO" id="GO:0000902">
    <property type="term" value="P:cell morphogenesis"/>
    <property type="evidence" value="ECO:0007669"/>
    <property type="project" value="TreeGrafter"/>
</dbReference>
<evidence type="ECO:0000256" key="11">
    <source>
        <dbReference type="SAM" id="MobiDB-lite"/>
    </source>
</evidence>
<keyword evidence="7" id="KW-0130">Cell adhesion</keyword>
<name>A0AAW0II98_MYOGA</name>
<keyword evidence="4" id="KW-0732">Signal</keyword>
<dbReference type="CDD" id="cd11304">
    <property type="entry name" value="Cadherin_repeat"/>
    <property type="match status" value="3"/>
</dbReference>
<evidence type="ECO:0000256" key="8">
    <source>
        <dbReference type="ARBA" id="ARBA00023136"/>
    </source>
</evidence>
<dbReference type="EMBL" id="JBBHLL010000125">
    <property type="protein sequence ID" value="KAK7814245.1"/>
    <property type="molecule type" value="Genomic_DNA"/>
</dbReference>
<dbReference type="GO" id="GO:0016477">
    <property type="term" value="P:cell migration"/>
    <property type="evidence" value="ECO:0007669"/>
    <property type="project" value="TreeGrafter"/>
</dbReference>
<keyword evidence="12" id="KW-0812">Transmembrane</keyword>
<evidence type="ECO:0000256" key="3">
    <source>
        <dbReference type="ARBA" id="ARBA00022723"/>
    </source>
</evidence>
<keyword evidence="9" id="KW-0325">Glycoprotein</keyword>
<keyword evidence="2" id="KW-1003">Cell membrane</keyword>
<keyword evidence="15" id="KW-1185">Reference proteome</keyword>
<dbReference type="Pfam" id="PF00028">
    <property type="entry name" value="Cadherin"/>
    <property type="match status" value="2"/>
</dbReference>
<dbReference type="GO" id="GO:0016342">
    <property type="term" value="C:catenin complex"/>
    <property type="evidence" value="ECO:0007669"/>
    <property type="project" value="TreeGrafter"/>
</dbReference>
<keyword evidence="5" id="KW-0677">Repeat</keyword>
<feature type="domain" description="Cadherin" evidence="13">
    <location>
        <begin position="284"/>
        <end position="390"/>
    </location>
</feature>
<sequence>MLESLKRSSSGVGALQQPSAFLEGKADPEETEAAHIGSEMPDLHIDDLQEPVLGEHGAEAEFSAPQVYFDAVDRSTGKVVDESLIFNIRVRDVNDHAPQFPEKEFNISVKESHAAGALGVLHCSVPWFTLIVRATDCGEPSLSSTATIHISVEEGNNHMPTFVGDHYEIQISEGEVAWGTLCLPVQDGDAPFTPAWRAEFHIVDGNEQGHFDIMTDPETNRAVLNVIKPLDYETQAAHSLVIVVENQEPLFSCEEGQAQLSTKAMASTTVSVQVVDTNDPPAFHPRSFIVSKEDGAGPGVQLGGFNATDPDRVTSQIRYKLVHDPADWVTVDEETGAVTTKQQIDRESPHVNGSFYTILVHAVDSGLPPLTGTGTLMLFLSDINDNAPTLQSHSRHLEICESAGNQSLLLEAEDADLDPYSDPFTFDLDSAQRDVAGTWMLRMKQGEGRSAELVMLRSLPPGDYLVPLFIGDRQGLMQRQTVHVRVCSCPGGFKCETLSDTGFLLWALSSVCAALLALAVALLSLLRCRSAFGPRRLGGVIPSDNGHQTLIVYNEESKALSAQMQPTGGDQMPALSFSATAAHAKPDVKHVNLCEGSAVSVPVYEISAVSVPVYEISVGDGMFFEPRGMRNRSSTPVYLDPLVPRCPLPLMEGRVIETWNQKLHAIDVLNGDTGYPPHVYREEGECEGAETLSSLTFLEQDLPPELLDYLSLKSTPSEAMSHQHMA</sequence>
<dbReference type="GO" id="GO:0005912">
    <property type="term" value="C:adherens junction"/>
    <property type="evidence" value="ECO:0007669"/>
    <property type="project" value="TreeGrafter"/>
</dbReference>
<dbReference type="FunFam" id="2.60.40.60:FF:000095">
    <property type="entry name" value="Cadherin 13"/>
    <property type="match status" value="1"/>
</dbReference>
<dbReference type="FunFam" id="2.60.40.60:FF:000019">
    <property type="entry name" value="Cadherin 2"/>
    <property type="match status" value="1"/>
</dbReference>
<dbReference type="AlphaFoldDB" id="A0AAW0II98"/>
<evidence type="ECO:0000259" key="13">
    <source>
        <dbReference type="PROSITE" id="PS50268"/>
    </source>
</evidence>
<feature type="transmembrane region" description="Helical" evidence="12">
    <location>
        <begin position="503"/>
        <end position="526"/>
    </location>
</feature>
<dbReference type="Gene3D" id="2.60.40.60">
    <property type="entry name" value="Cadherins"/>
    <property type="match status" value="4"/>
</dbReference>
<evidence type="ECO:0000313" key="14">
    <source>
        <dbReference type="EMBL" id="KAK7814245.1"/>
    </source>
</evidence>
<dbReference type="GO" id="GO:0005509">
    <property type="term" value="F:calcium ion binding"/>
    <property type="evidence" value="ECO:0007669"/>
    <property type="project" value="UniProtKB-UniRule"/>
</dbReference>
<evidence type="ECO:0000256" key="9">
    <source>
        <dbReference type="ARBA" id="ARBA00023180"/>
    </source>
</evidence>
<dbReference type="InterPro" id="IPR015919">
    <property type="entry name" value="Cadherin-like_sf"/>
</dbReference>
<evidence type="ECO:0000256" key="1">
    <source>
        <dbReference type="ARBA" id="ARBA00004236"/>
    </source>
</evidence>
<feature type="domain" description="Cadherin" evidence="13">
    <location>
        <begin position="71"/>
        <end position="162"/>
    </location>
</feature>
<dbReference type="PROSITE" id="PS50268">
    <property type="entry name" value="CADHERIN_2"/>
    <property type="match status" value="3"/>
</dbReference>
<feature type="domain" description="Cadherin" evidence="13">
    <location>
        <begin position="163"/>
        <end position="283"/>
    </location>
</feature>
<evidence type="ECO:0000256" key="5">
    <source>
        <dbReference type="ARBA" id="ARBA00022737"/>
    </source>
</evidence>
<feature type="compositionally biased region" description="Polar residues" evidence="11">
    <location>
        <begin position="7"/>
        <end position="19"/>
    </location>
</feature>
<dbReference type="PRINTS" id="PR01820">
    <property type="entry name" value="DESMOCOLLIN"/>
</dbReference>
<dbReference type="GO" id="GO:0034332">
    <property type="term" value="P:adherens junction organization"/>
    <property type="evidence" value="ECO:0007669"/>
    <property type="project" value="TreeGrafter"/>
</dbReference>
<dbReference type="PROSITE" id="PS00232">
    <property type="entry name" value="CADHERIN_1"/>
    <property type="match status" value="2"/>
</dbReference>
<reference evidence="14 15" key="1">
    <citation type="journal article" date="2023" name="bioRxiv">
        <title>Conserved and derived expression patterns and positive selection on dental genes reveal complex evolutionary context of ever-growing rodent molars.</title>
        <authorList>
            <person name="Calamari Z.T."/>
            <person name="Song A."/>
            <person name="Cohen E."/>
            <person name="Akter M."/>
            <person name="Roy R.D."/>
            <person name="Hallikas O."/>
            <person name="Christensen M.M."/>
            <person name="Li P."/>
            <person name="Marangoni P."/>
            <person name="Jernvall J."/>
            <person name="Klein O.D."/>
        </authorList>
    </citation>
    <scope>NUCLEOTIDE SEQUENCE [LARGE SCALE GENOMIC DNA]</scope>
    <source>
        <strain evidence="14">V071</strain>
    </source>
</reference>
<comment type="subcellular location">
    <subcellularLocation>
        <location evidence="1">Cell membrane</location>
    </subcellularLocation>
</comment>